<dbReference type="InterPro" id="IPR009057">
    <property type="entry name" value="Homeodomain-like_sf"/>
</dbReference>
<dbReference type="AlphaFoldDB" id="A0AAV8Y7B3"/>
<dbReference type="EMBL" id="JAPWTK010000194">
    <property type="protein sequence ID" value="KAJ8946188.1"/>
    <property type="molecule type" value="Genomic_DNA"/>
</dbReference>
<comment type="caution">
    <text evidence="4">The sequence shown here is derived from an EMBL/GenBank/DDBJ whole genome shotgun (WGS) entry which is preliminary data.</text>
</comment>
<gene>
    <name evidence="4" type="ORF">NQ318_001700</name>
</gene>
<evidence type="ECO:0000259" key="3">
    <source>
        <dbReference type="PROSITE" id="PS51253"/>
    </source>
</evidence>
<reference evidence="4" key="1">
    <citation type="journal article" date="2023" name="Insect Mol. Biol.">
        <title>Genome sequencing provides insights into the evolution of gene families encoding plant cell wall-degrading enzymes in longhorned beetles.</title>
        <authorList>
            <person name="Shin N.R."/>
            <person name="Okamura Y."/>
            <person name="Kirsch R."/>
            <person name="Pauchet Y."/>
        </authorList>
    </citation>
    <scope>NUCLEOTIDE SEQUENCE</scope>
    <source>
        <strain evidence="4">AMC_N1</strain>
    </source>
</reference>
<dbReference type="Pfam" id="PF03184">
    <property type="entry name" value="DDE_1"/>
    <property type="match status" value="1"/>
</dbReference>
<protein>
    <recommendedName>
        <fullName evidence="3">HTH CENPB-type domain-containing protein</fullName>
    </recommendedName>
</protein>
<dbReference type="GO" id="GO:0005634">
    <property type="term" value="C:nucleus"/>
    <property type="evidence" value="ECO:0007669"/>
    <property type="project" value="UniProtKB-SubCell"/>
</dbReference>
<dbReference type="PROSITE" id="PS51253">
    <property type="entry name" value="HTH_CENPB"/>
    <property type="match status" value="1"/>
</dbReference>
<dbReference type="InterPro" id="IPR006600">
    <property type="entry name" value="HTH_CenpB_DNA-bd_dom"/>
</dbReference>
<dbReference type="GO" id="GO:0003677">
    <property type="term" value="F:DNA binding"/>
    <property type="evidence" value="ECO:0007669"/>
    <property type="project" value="UniProtKB-KW"/>
</dbReference>
<keyword evidence="2" id="KW-0238">DNA-binding</keyword>
<dbReference type="SUPFAM" id="SSF46689">
    <property type="entry name" value="Homeodomain-like"/>
    <property type="match status" value="1"/>
</dbReference>
<name>A0AAV8Y7B3_9CUCU</name>
<dbReference type="Gene3D" id="1.10.10.60">
    <property type="entry name" value="Homeodomain-like"/>
    <property type="match status" value="1"/>
</dbReference>
<dbReference type="PANTHER" id="PTHR19303">
    <property type="entry name" value="TRANSPOSON"/>
    <property type="match status" value="1"/>
</dbReference>
<dbReference type="InterPro" id="IPR004875">
    <property type="entry name" value="DDE_SF_endonuclease_dom"/>
</dbReference>
<evidence type="ECO:0000313" key="4">
    <source>
        <dbReference type="EMBL" id="KAJ8946188.1"/>
    </source>
</evidence>
<dbReference type="PANTHER" id="PTHR19303:SF74">
    <property type="entry name" value="POGO TRANSPOSABLE ELEMENT WITH KRAB DOMAIN"/>
    <property type="match status" value="1"/>
</dbReference>
<accession>A0AAV8Y7B3</accession>
<dbReference type="InterPro" id="IPR050863">
    <property type="entry name" value="CenT-Element_Derived"/>
</dbReference>
<proteinExistence type="predicted"/>
<sequence>MGKICRGIRANWDSEMMSEALEMLRNGKSQRYVEKHCGIPRTTLRNHIKSGNEKRILGRKPLLSEEQERELESRIIKMSRVGLPLTPRTVRRSVFRFCQESNIPHRFNNEKALAGFTWYKSFLKKHPNITKRKPQMMNVARAQKLNPAIVQDHFSKLGTVLSDLKLKNSPQYIYNLDEKGCRLTLHHAHKVLAERVERRVHLLANEHAENVTVVACINASGQAVPPMIIFKGIRKKDTYSDNLPPGSIVEMSAKGNMTRELFIRWLQHFANFKPRLKIVQEAEKWDVSLYCLPSNTTHELQPLDKAVFRSFEHYWDTELLNYWETTNVPCRTLKKERFGVVFAKVWQQYGPTPGCSTWTDKKITPTEPKIKQQPIEPTNSDDEDNIPLINFEQKNEPNIFNKIRRPTPGCSTWTDKKTAPTEPKIKILSVITVKAKDIPYSGFQMADRLNNPQKRTPKKKTFTDILKTPEFDVSKRSKAPRKKALNYKAQLLKIDLFDKGLYVVNIVLRLPESTLITLPPWTCPLLILLYWVFVEKCRALRVRALVDDLQSVELLCQVSNAWFESYTPEVGIQCKACCTSPCRGLNPNYRDNPFLFFLFLLQQLFQSRGINLRKSKCARQSKRMRSDKLWSVPKILLPQAQTALISGGGKSFHPPIAV</sequence>
<dbReference type="Proteomes" id="UP001162162">
    <property type="component" value="Unassembled WGS sequence"/>
</dbReference>
<evidence type="ECO:0000256" key="2">
    <source>
        <dbReference type="ARBA" id="ARBA00023125"/>
    </source>
</evidence>
<comment type="subcellular location">
    <subcellularLocation>
        <location evidence="1">Nucleus</location>
    </subcellularLocation>
</comment>
<evidence type="ECO:0000313" key="5">
    <source>
        <dbReference type="Proteomes" id="UP001162162"/>
    </source>
</evidence>
<keyword evidence="5" id="KW-1185">Reference proteome</keyword>
<evidence type="ECO:0000256" key="1">
    <source>
        <dbReference type="ARBA" id="ARBA00004123"/>
    </source>
</evidence>
<feature type="domain" description="HTH CENPB-type" evidence="3">
    <location>
        <begin position="55"/>
        <end position="132"/>
    </location>
</feature>
<organism evidence="4 5">
    <name type="scientific">Aromia moschata</name>
    <dbReference type="NCBI Taxonomy" id="1265417"/>
    <lineage>
        <taxon>Eukaryota</taxon>
        <taxon>Metazoa</taxon>
        <taxon>Ecdysozoa</taxon>
        <taxon>Arthropoda</taxon>
        <taxon>Hexapoda</taxon>
        <taxon>Insecta</taxon>
        <taxon>Pterygota</taxon>
        <taxon>Neoptera</taxon>
        <taxon>Endopterygota</taxon>
        <taxon>Coleoptera</taxon>
        <taxon>Polyphaga</taxon>
        <taxon>Cucujiformia</taxon>
        <taxon>Chrysomeloidea</taxon>
        <taxon>Cerambycidae</taxon>
        <taxon>Cerambycinae</taxon>
        <taxon>Callichromatini</taxon>
        <taxon>Aromia</taxon>
    </lineage>
</organism>